<comment type="similarity">
    <text evidence="1 4">Belongs to the type-B carboxylesterase/lipase family.</text>
</comment>
<dbReference type="EC" id="3.1.1.-" evidence="4"/>
<dbReference type="PROSITE" id="PS01173">
    <property type="entry name" value="LIPASE_GDXG_HIS"/>
    <property type="match status" value="1"/>
</dbReference>
<reference evidence="7" key="1">
    <citation type="journal article" date="2019" name="Int. J. Syst. Evol. Microbiol.">
        <title>The Global Catalogue of Microorganisms (GCM) 10K type strain sequencing project: providing services to taxonomists for standard genome sequencing and annotation.</title>
        <authorList>
            <consortium name="The Broad Institute Genomics Platform"/>
            <consortium name="The Broad Institute Genome Sequencing Center for Infectious Disease"/>
            <person name="Wu L."/>
            <person name="Ma J."/>
        </authorList>
    </citation>
    <scope>NUCLEOTIDE SEQUENCE [LARGE SCALE GENOMIC DNA]</scope>
    <source>
        <strain evidence="7">JCM 3369</strain>
    </source>
</reference>
<dbReference type="InterPro" id="IPR002168">
    <property type="entry name" value="Lipase_GDXG_HIS_AS"/>
</dbReference>
<dbReference type="PROSITE" id="PS00122">
    <property type="entry name" value="CARBOXYLESTERASE_B_1"/>
    <property type="match status" value="1"/>
</dbReference>
<evidence type="ECO:0000256" key="3">
    <source>
        <dbReference type="ARBA" id="ARBA00022801"/>
    </source>
</evidence>
<dbReference type="Proteomes" id="UP001596380">
    <property type="component" value="Unassembled WGS sequence"/>
</dbReference>
<keyword evidence="7" id="KW-1185">Reference proteome</keyword>
<evidence type="ECO:0000259" key="5">
    <source>
        <dbReference type="Pfam" id="PF00135"/>
    </source>
</evidence>
<dbReference type="Pfam" id="PF00135">
    <property type="entry name" value="COesterase"/>
    <property type="match status" value="1"/>
</dbReference>
<feature type="domain" description="Carboxylesterase type B" evidence="5">
    <location>
        <begin position="20"/>
        <end position="497"/>
    </location>
</feature>
<accession>A0ABW2CZH5</accession>
<dbReference type="InterPro" id="IPR002018">
    <property type="entry name" value="CarbesteraseB"/>
</dbReference>
<sequence>MAAPGRRRSPTERAAGGLDVATADGVVRGRRRDGLLTWRGIPYAAPPVEPLRFRAPQPVEPWKGVREAAEFGPSAPQRRRAACGEDCLTVNVTAPAEPSAGPRPVLVFVHGGAYVAGSSAAPLYAGDRLVRRGGIVYVSFNYRLGALGYLDFRDHSTPRAAFDSNLGLRDQIAALRWVRRNIAAFGGDPGNVTLAGQSSGGNAVTTLMCVPSARGLFARAIAQSPPAASVYGAERARPWARQFLGVLGARPGEEAEALMSAPAEALVAAEHTLTRRNADAEPGTRATAPLHGDDVLPRYPLDVFADGAAHPVPLLIGTTAHEGRMFPLLLDILPTDRARIEKMFNGTDPEVKARALAAYPGYPGRRAAADLGGDIVFWEPSVLCAQGHAPHAPTYAYRYDYAPRLLDLTGMRATHGTDLLALFGAGDGRAGRAATLLGGRAGLRAVTRTVQDHWLAFVRDGAPGPSWPAYTARRRETLIIDEASRVVDDPNAERRRAWIGYRHRR</sequence>
<evidence type="ECO:0000313" key="6">
    <source>
        <dbReference type="EMBL" id="MFC6886450.1"/>
    </source>
</evidence>
<dbReference type="Gene3D" id="3.40.50.1820">
    <property type="entry name" value="alpha/beta hydrolase"/>
    <property type="match status" value="1"/>
</dbReference>
<comment type="caution">
    <text evidence="6">The sequence shown here is derived from an EMBL/GenBank/DDBJ whole genome shotgun (WGS) entry which is preliminary data.</text>
</comment>
<name>A0ABW2CZH5_9ACTN</name>
<dbReference type="InterPro" id="IPR029058">
    <property type="entry name" value="AB_hydrolase_fold"/>
</dbReference>
<evidence type="ECO:0000256" key="1">
    <source>
        <dbReference type="ARBA" id="ARBA00005964"/>
    </source>
</evidence>
<dbReference type="InterPro" id="IPR019826">
    <property type="entry name" value="Carboxylesterase_B_AS"/>
</dbReference>
<protein>
    <recommendedName>
        <fullName evidence="4">Carboxylic ester hydrolase</fullName>
        <ecNumber evidence="4">3.1.1.-</ecNumber>
    </recommendedName>
</protein>
<dbReference type="SUPFAM" id="SSF53474">
    <property type="entry name" value="alpha/beta-Hydrolases"/>
    <property type="match status" value="1"/>
</dbReference>
<evidence type="ECO:0000256" key="4">
    <source>
        <dbReference type="RuleBase" id="RU361235"/>
    </source>
</evidence>
<proteinExistence type="inferred from homology"/>
<evidence type="ECO:0000256" key="2">
    <source>
        <dbReference type="ARBA" id="ARBA00010515"/>
    </source>
</evidence>
<dbReference type="EMBL" id="JBHSXS010000053">
    <property type="protein sequence ID" value="MFC6886450.1"/>
    <property type="molecule type" value="Genomic_DNA"/>
</dbReference>
<comment type="similarity">
    <text evidence="2">Belongs to the 'GDXG' lipolytic enzyme family.</text>
</comment>
<organism evidence="6 7">
    <name type="scientific">Actinomadura yumaensis</name>
    <dbReference type="NCBI Taxonomy" id="111807"/>
    <lineage>
        <taxon>Bacteria</taxon>
        <taxon>Bacillati</taxon>
        <taxon>Actinomycetota</taxon>
        <taxon>Actinomycetes</taxon>
        <taxon>Streptosporangiales</taxon>
        <taxon>Thermomonosporaceae</taxon>
        <taxon>Actinomadura</taxon>
    </lineage>
</organism>
<evidence type="ECO:0000313" key="7">
    <source>
        <dbReference type="Proteomes" id="UP001596380"/>
    </source>
</evidence>
<keyword evidence="3 4" id="KW-0378">Hydrolase</keyword>
<dbReference type="PANTHER" id="PTHR11559">
    <property type="entry name" value="CARBOXYLESTERASE"/>
    <property type="match status" value="1"/>
</dbReference>
<dbReference type="RefSeq" id="WP_160825195.1">
    <property type="nucleotide sequence ID" value="NZ_JBHSXS010000053.1"/>
</dbReference>
<dbReference type="InterPro" id="IPR050309">
    <property type="entry name" value="Type-B_Carboxylest/Lipase"/>
</dbReference>
<gene>
    <name evidence="6" type="ORF">ACFQKB_42285</name>
</gene>